<name>A0ABD3PRC0_9STRA</name>
<sequence length="162" mass="17254">ATAPINPAPFSNLLVAIPAKLSNSDATSTFSIFPCDKAIRSNAFSFSKDRTRILSSPRSIERSVSSMPFPMPSMEANDLKINVNVLGKRNTSFSVRVCSFSTASRSAPRANTPASSTPSTNDLALIASSKSSITGPPANNDVQNLRKPDRTFGFNSSIIPKS</sequence>
<keyword evidence="3" id="KW-1185">Reference proteome</keyword>
<accession>A0ABD3PRC0</accession>
<comment type="caution">
    <text evidence="2">The sequence shown here is derived from an EMBL/GenBank/DDBJ whole genome shotgun (WGS) entry which is preliminary data.</text>
</comment>
<evidence type="ECO:0000313" key="3">
    <source>
        <dbReference type="Proteomes" id="UP001530400"/>
    </source>
</evidence>
<evidence type="ECO:0000256" key="1">
    <source>
        <dbReference type="SAM" id="MobiDB-lite"/>
    </source>
</evidence>
<proteinExistence type="predicted"/>
<evidence type="ECO:0000313" key="2">
    <source>
        <dbReference type="EMBL" id="KAL3790383.1"/>
    </source>
</evidence>
<dbReference type="AlphaFoldDB" id="A0ABD3PRC0"/>
<feature type="region of interest" description="Disordered" evidence="1">
    <location>
        <begin position="126"/>
        <end position="162"/>
    </location>
</feature>
<feature type="compositionally biased region" description="Polar residues" evidence="1">
    <location>
        <begin position="153"/>
        <end position="162"/>
    </location>
</feature>
<dbReference type="EMBL" id="JALLPJ020000502">
    <property type="protein sequence ID" value="KAL3790383.1"/>
    <property type="molecule type" value="Genomic_DNA"/>
</dbReference>
<organism evidence="2 3">
    <name type="scientific">Cyclotella atomus</name>
    <dbReference type="NCBI Taxonomy" id="382360"/>
    <lineage>
        <taxon>Eukaryota</taxon>
        <taxon>Sar</taxon>
        <taxon>Stramenopiles</taxon>
        <taxon>Ochrophyta</taxon>
        <taxon>Bacillariophyta</taxon>
        <taxon>Coscinodiscophyceae</taxon>
        <taxon>Thalassiosirophycidae</taxon>
        <taxon>Stephanodiscales</taxon>
        <taxon>Stephanodiscaceae</taxon>
        <taxon>Cyclotella</taxon>
    </lineage>
</organism>
<feature type="non-terminal residue" evidence="2">
    <location>
        <position position="1"/>
    </location>
</feature>
<dbReference type="Proteomes" id="UP001530400">
    <property type="component" value="Unassembled WGS sequence"/>
</dbReference>
<protein>
    <submittedName>
        <fullName evidence="2">Uncharacterized protein</fullName>
    </submittedName>
</protein>
<gene>
    <name evidence="2" type="ORF">ACHAWO_011598</name>
</gene>
<reference evidence="2 3" key="1">
    <citation type="submission" date="2024-10" db="EMBL/GenBank/DDBJ databases">
        <title>Updated reference genomes for cyclostephanoid diatoms.</title>
        <authorList>
            <person name="Roberts W.R."/>
            <person name="Alverson A.J."/>
        </authorList>
    </citation>
    <scope>NUCLEOTIDE SEQUENCE [LARGE SCALE GENOMIC DNA]</scope>
    <source>
        <strain evidence="2 3">AJA010-31</strain>
    </source>
</reference>